<protein>
    <recommendedName>
        <fullName evidence="4">Lipoprotein</fullName>
    </recommendedName>
</protein>
<sequence length="160" mass="17069">MKTSLRLIALAGSLAACSVSAAEADQVALLTSLVKCQASSQQVAQFNKMLDDEQLTLTKDEAHSPWGGAAWQVSPALSINGVTSATVVMTDRFSFFLQSATTTPQADAAKLASSLKLEKTLDTDGYVDYQRKLDGKGALRVVSTEDKDRDLYVGCSYPQG</sequence>
<evidence type="ECO:0000313" key="2">
    <source>
        <dbReference type="EMBL" id="QXH52582.1"/>
    </source>
</evidence>
<gene>
    <name evidence="2" type="ORF">KSS94_05480</name>
</gene>
<evidence type="ECO:0008006" key="4">
    <source>
        <dbReference type="Google" id="ProtNLM"/>
    </source>
</evidence>
<evidence type="ECO:0000256" key="1">
    <source>
        <dbReference type="SAM" id="SignalP"/>
    </source>
</evidence>
<dbReference type="EMBL" id="CP077076">
    <property type="protein sequence ID" value="QXH52582.1"/>
    <property type="molecule type" value="Genomic_DNA"/>
</dbReference>
<keyword evidence="1" id="KW-0732">Signal</keyword>
<dbReference type="RefSeq" id="WP_217842023.1">
    <property type="nucleotide sequence ID" value="NZ_CP077076.1"/>
</dbReference>
<keyword evidence="3" id="KW-1185">Reference proteome</keyword>
<proteinExistence type="predicted"/>
<name>A0ABX8N8N2_9PSED</name>
<accession>A0ABX8N8N2</accession>
<feature type="signal peptide" evidence="1">
    <location>
        <begin position="1"/>
        <end position="21"/>
    </location>
</feature>
<organism evidence="2 3">
    <name type="scientific">Pseudomonas fakonensis</name>
    <dbReference type="NCBI Taxonomy" id="2842355"/>
    <lineage>
        <taxon>Bacteria</taxon>
        <taxon>Pseudomonadati</taxon>
        <taxon>Pseudomonadota</taxon>
        <taxon>Gammaproteobacteria</taxon>
        <taxon>Pseudomonadales</taxon>
        <taxon>Pseudomonadaceae</taxon>
        <taxon>Pseudomonas</taxon>
    </lineage>
</organism>
<reference evidence="2" key="1">
    <citation type="journal article" date="2021" name="Microorganisms">
        <title>The Ever-Expanding Pseudomonas Genus: Description of 43 New Species and Partition of the Pseudomonas putida Group.</title>
        <authorList>
            <person name="Girard L."/>
            <person name="Lood C."/>
            <person name="Hofte M."/>
            <person name="Vandamme P."/>
            <person name="Rokni-Zadeh H."/>
            <person name="van Noort V."/>
            <person name="Lavigne R."/>
            <person name="De Mot R."/>
        </authorList>
    </citation>
    <scope>NUCLEOTIDE SEQUENCE</scope>
    <source>
        <strain evidence="2">COW40</strain>
    </source>
</reference>
<dbReference type="PROSITE" id="PS51257">
    <property type="entry name" value="PROKAR_LIPOPROTEIN"/>
    <property type="match status" value="1"/>
</dbReference>
<evidence type="ECO:0000313" key="3">
    <source>
        <dbReference type="Proteomes" id="UP001046350"/>
    </source>
</evidence>
<dbReference type="Proteomes" id="UP001046350">
    <property type="component" value="Chromosome"/>
</dbReference>
<feature type="chain" id="PRO_5045895078" description="Lipoprotein" evidence="1">
    <location>
        <begin position="22"/>
        <end position="160"/>
    </location>
</feature>